<evidence type="ECO:0000256" key="1">
    <source>
        <dbReference type="SAM" id="MobiDB-lite"/>
    </source>
</evidence>
<dbReference type="OrthoDB" id="2033517at2"/>
<dbReference type="InterPro" id="IPR018392">
    <property type="entry name" value="LysM"/>
</dbReference>
<dbReference type="EMBL" id="SMRT01000005">
    <property type="protein sequence ID" value="TDF97656.1"/>
    <property type="molecule type" value="Genomic_DNA"/>
</dbReference>
<feature type="compositionally biased region" description="Basic residues" evidence="1">
    <location>
        <begin position="576"/>
        <end position="585"/>
    </location>
</feature>
<dbReference type="RefSeq" id="WP_133228933.1">
    <property type="nucleotide sequence ID" value="NZ_SMRT01000005.1"/>
</dbReference>
<organism evidence="3 4">
    <name type="scientific">Paenibacillus piri</name>
    <dbReference type="NCBI Taxonomy" id="2547395"/>
    <lineage>
        <taxon>Bacteria</taxon>
        <taxon>Bacillati</taxon>
        <taxon>Bacillota</taxon>
        <taxon>Bacilli</taxon>
        <taxon>Bacillales</taxon>
        <taxon>Paenibacillaceae</taxon>
        <taxon>Paenibacillus</taxon>
    </lineage>
</organism>
<dbReference type="GO" id="GO:0008932">
    <property type="term" value="F:lytic endotransglycosylase activity"/>
    <property type="evidence" value="ECO:0007669"/>
    <property type="project" value="TreeGrafter"/>
</dbReference>
<proteinExistence type="predicted"/>
<dbReference type="Proteomes" id="UP000295636">
    <property type="component" value="Unassembled WGS sequence"/>
</dbReference>
<evidence type="ECO:0000313" key="3">
    <source>
        <dbReference type="EMBL" id="TDF97656.1"/>
    </source>
</evidence>
<dbReference type="SMART" id="SM00257">
    <property type="entry name" value="LysM"/>
    <property type="match status" value="2"/>
</dbReference>
<feature type="region of interest" description="Disordered" evidence="1">
    <location>
        <begin position="535"/>
        <end position="599"/>
    </location>
</feature>
<feature type="domain" description="LysM" evidence="2">
    <location>
        <begin position="62"/>
        <end position="107"/>
    </location>
</feature>
<sequence length="599" mass="67013">MKIHMVKKGDTLYDIANKYNVELDKLIAFNPQIADPNVIEVGMKVKIPTGTKPATPPGDYLYKHVVVQGDTLWKLGKAWNVPLQNMIEANPQLKNPNVLMTGEIVFIPKMKQPTAQHPENYPHHKKNTSYIAPAQENENVPVLPIHAVENKMPEMPVLPIQTVENKMPEMPVLPIQTVENKMPEMPVLPIHTVENKMPEMPVLPIHTVENKMPEMPVLPIHTVENKMPEMPVLPIHTVENKMPEYPVLPIQTAENYIPAMPVLPIHTVENKMPEYPVLPIQTAENYMPTMPISPAAEHGANEMYGAPYESAQQFPAYENNVHYGAEQAHDMNPFMQFQMPATEVASYGKAPQYAPMAEMPSMGNVPFEPYQAAMPLPAYPSYPQHPVYHDCGCGGPAFPAYEQGIPYPYAPNMEYPAAEQPTAVLPAYQYPHAPNMEYPAAEQPSAVLPAYQYPHPFQAEPFAYGMYCMDIPYSPMPYDNLAMTSAYPNMGYPMPAFPFYGSPYAVGHKGCNCGCHDRTGEQAQAAQATQTAQIAQTSGSSQAPAKSTRKTEKVKVKNTKSSRRRSNNFEATLRKLAQKKRRRTGSSKVNERRSPWINV</sequence>
<protein>
    <submittedName>
        <fullName evidence="3">LysM peptidoglycan-binding domain-containing protein</fullName>
    </submittedName>
</protein>
<name>A0A4R5KQ22_9BACL</name>
<accession>A0A4R5KQ22</accession>
<dbReference type="CDD" id="cd00118">
    <property type="entry name" value="LysM"/>
    <property type="match status" value="2"/>
</dbReference>
<feature type="domain" description="LysM" evidence="2">
    <location>
        <begin position="2"/>
        <end position="47"/>
    </location>
</feature>
<dbReference type="SUPFAM" id="SSF54106">
    <property type="entry name" value="LysM domain"/>
    <property type="match status" value="2"/>
</dbReference>
<feature type="compositionally biased region" description="Basic residues" evidence="1">
    <location>
        <begin position="556"/>
        <end position="566"/>
    </location>
</feature>
<evidence type="ECO:0000313" key="4">
    <source>
        <dbReference type="Proteomes" id="UP000295636"/>
    </source>
</evidence>
<reference evidence="3 4" key="1">
    <citation type="submission" date="2019-03" db="EMBL/GenBank/DDBJ databases">
        <title>This is whole genome sequence of Paenibacillus sp MS74 strain.</title>
        <authorList>
            <person name="Trinh H.N."/>
        </authorList>
    </citation>
    <scope>NUCLEOTIDE SEQUENCE [LARGE SCALE GENOMIC DNA]</scope>
    <source>
        <strain evidence="3 4">MS74</strain>
    </source>
</reference>
<dbReference type="AlphaFoldDB" id="A0A4R5KQ22"/>
<dbReference type="Gene3D" id="3.10.350.10">
    <property type="entry name" value="LysM domain"/>
    <property type="match status" value="2"/>
</dbReference>
<dbReference type="PANTHER" id="PTHR33734">
    <property type="entry name" value="LYSM DOMAIN-CONTAINING GPI-ANCHORED PROTEIN 2"/>
    <property type="match status" value="1"/>
</dbReference>
<dbReference type="PROSITE" id="PS51782">
    <property type="entry name" value="LYSM"/>
    <property type="match status" value="2"/>
</dbReference>
<keyword evidence="4" id="KW-1185">Reference proteome</keyword>
<dbReference type="PANTHER" id="PTHR33734:SF34">
    <property type="entry name" value="SPOIVD-ASSOCIATED FACTOR A"/>
    <property type="match status" value="1"/>
</dbReference>
<comment type="caution">
    <text evidence="3">The sequence shown here is derived from an EMBL/GenBank/DDBJ whole genome shotgun (WGS) entry which is preliminary data.</text>
</comment>
<dbReference type="InterPro" id="IPR036779">
    <property type="entry name" value="LysM_dom_sf"/>
</dbReference>
<feature type="compositionally biased region" description="Basic and acidic residues" evidence="1">
    <location>
        <begin position="589"/>
        <end position="599"/>
    </location>
</feature>
<gene>
    <name evidence="3" type="ORF">E1757_13735</name>
</gene>
<dbReference type="Pfam" id="PF01476">
    <property type="entry name" value="LysM"/>
    <property type="match status" value="2"/>
</dbReference>
<evidence type="ECO:0000259" key="2">
    <source>
        <dbReference type="PROSITE" id="PS51782"/>
    </source>
</evidence>